<sequence length="178" mass="20674">MNEIQIYPQRLKYIIMFIIGLICVVAGVGLFMQPLLEKWIAQMLLIGGIILIIIMIIKWLKHKPKITLTLQGIQFHYAIDVHGQTVVNQFISWQDIHQIQLDGKKIILSIDDNPPDYERLTEIELSDLPKREIQLAYVVVSVAGLTVSAQKLAHWLQQMQQAKNQERNYLILSFHYEK</sequence>
<keyword evidence="3" id="KW-1185">Reference proteome</keyword>
<keyword evidence="1" id="KW-0812">Transmembrane</keyword>
<proteinExistence type="predicted"/>
<keyword evidence="1" id="KW-0472">Membrane</keyword>
<dbReference type="RefSeq" id="WP_002641717.1">
    <property type="nucleotide sequence ID" value="NZ_CP019448.1"/>
</dbReference>
<evidence type="ECO:0000256" key="1">
    <source>
        <dbReference type="SAM" id="Phobius"/>
    </source>
</evidence>
<dbReference type="OrthoDB" id="9984209at2"/>
<dbReference type="Proteomes" id="UP000017813">
    <property type="component" value="Unassembled WGS sequence"/>
</dbReference>
<dbReference type="HOGENOM" id="CLU_1509600_0_0_4"/>
<reference evidence="2 3" key="2">
    <citation type="submission" date="2011-10" db="EMBL/GenBank/DDBJ databases">
        <title>The Genome Sequence of Simonsiella muelleri ATCC 29453.</title>
        <authorList>
            <consortium name="The Broad Institute Genome Sequencing Platform"/>
            <consortium name="The Broad Institute Genome Sequencing Center for Infectious Disease"/>
            <person name="Earl A."/>
            <person name="Ward D."/>
            <person name="Feldgarden M."/>
            <person name="Gevers D."/>
            <person name="Izard J."/>
            <person name="Baranova O.V."/>
            <person name="Blanton J.M."/>
            <person name="Tanner A.C."/>
            <person name="Dewhirst F."/>
            <person name="Young S.K."/>
            <person name="Zeng Q."/>
            <person name="Gargeya S."/>
            <person name="Fitzgerald M."/>
            <person name="Haas B."/>
            <person name="Abouelleil A."/>
            <person name="Alvarado L."/>
            <person name="Arachchi H.M."/>
            <person name="Berlin A."/>
            <person name="Brown A."/>
            <person name="Chapman S.B."/>
            <person name="Chen Z."/>
            <person name="Dunbar C."/>
            <person name="Freedman E."/>
            <person name="Gearin G."/>
            <person name="Goldberg J."/>
            <person name="Griggs A."/>
            <person name="Gujja S."/>
            <person name="Heiman D."/>
            <person name="Howarth C."/>
            <person name="Larson L."/>
            <person name="Lui A."/>
            <person name="MacDonald P.J.P."/>
            <person name="Montmayeur A."/>
            <person name="Murphy C."/>
            <person name="Neiman D."/>
            <person name="Pearson M."/>
            <person name="Priest M."/>
            <person name="Roberts A."/>
            <person name="Saif S."/>
            <person name="Shea T."/>
            <person name="Shenoy N."/>
            <person name="Sisk P."/>
            <person name="Stolte C."/>
            <person name="Sykes S."/>
            <person name="Wortman J."/>
            <person name="Nusbaum C."/>
            <person name="Birren B."/>
        </authorList>
    </citation>
    <scope>NUCLEOTIDE SEQUENCE [LARGE SCALE GENOMIC DNA]</scope>
    <source>
        <strain evidence="2 3">ATCC 29453</strain>
    </source>
</reference>
<dbReference type="EMBL" id="ADCY02000023">
    <property type="protein sequence ID" value="EFG30990.1"/>
    <property type="molecule type" value="Genomic_DNA"/>
</dbReference>
<feature type="transmembrane region" description="Helical" evidence="1">
    <location>
        <begin position="12"/>
        <end position="33"/>
    </location>
</feature>
<dbReference type="KEGG" id="smur:BWP33_04680"/>
<dbReference type="STRING" id="641147.HMPREF9021_01218"/>
<feature type="transmembrane region" description="Helical" evidence="1">
    <location>
        <begin position="39"/>
        <end position="60"/>
    </location>
</feature>
<dbReference type="eggNOG" id="ENOG503402P">
    <property type="taxonomic scope" value="Bacteria"/>
</dbReference>
<gene>
    <name evidence="2" type="ORF">HMPREF9021_01218</name>
</gene>
<name>V9H5X9_9NEIS</name>
<organism evidence="2 3">
    <name type="scientific">Simonsiella muelleri ATCC 29453</name>
    <dbReference type="NCBI Taxonomy" id="641147"/>
    <lineage>
        <taxon>Bacteria</taxon>
        <taxon>Pseudomonadati</taxon>
        <taxon>Pseudomonadota</taxon>
        <taxon>Betaproteobacteria</taxon>
        <taxon>Neisseriales</taxon>
        <taxon>Neisseriaceae</taxon>
        <taxon>Simonsiella</taxon>
    </lineage>
</organism>
<comment type="caution">
    <text evidence="2">The sequence shown here is derived from an EMBL/GenBank/DDBJ whole genome shotgun (WGS) entry which is preliminary data.</text>
</comment>
<dbReference type="AlphaFoldDB" id="V9H5X9"/>
<protein>
    <submittedName>
        <fullName evidence="2">Uncharacterized protein</fullName>
    </submittedName>
</protein>
<accession>V9H5X9</accession>
<keyword evidence="1" id="KW-1133">Transmembrane helix</keyword>
<reference evidence="2 3" key="1">
    <citation type="submission" date="2010-03" db="EMBL/GenBank/DDBJ databases">
        <authorList>
            <consortium name="The Broad Institute Genome Sequencing Platform"/>
            <person name="Ward D."/>
            <person name="Earl A."/>
            <person name="Feldgarden M."/>
            <person name="Gevers D."/>
            <person name="Young S."/>
            <person name="Zeng Q."/>
            <person name="Koehrsen M."/>
            <person name="Alvarado L."/>
            <person name="Berlin A.M."/>
            <person name="Borenstein D."/>
            <person name="Chapman S.B."/>
            <person name="Chen Z."/>
            <person name="Engels R."/>
            <person name="Freedman E."/>
            <person name="Gellesch M."/>
            <person name="Goldberg J."/>
            <person name="Griggs A."/>
            <person name="Gujja S."/>
            <person name="Heilman E.R."/>
            <person name="Heiman D.I."/>
            <person name="Hepburn T.A."/>
            <person name="Howarth C."/>
            <person name="Jen D."/>
            <person name="Larson L."/>
            <person name="Mehta T."/>
            <person name="Park D."/>
            <person name="Pearson M."/>
            <person name="Richards J."/>
            <person name="Roberts A."/>
            <person name="Saif S."/>
            <person name="Shea T.D."/>
            <person name="Shenoy N."/>
            <person name="Sisk P."/>
            <person name="Stolte C."/>
            <person name="Sykes S.N."/>
            <person name="Walk T."/>
            <person name="White J."/>
            <person name="Yandava C."/>
            <person name="Izard J."/>
            <person name="Baranova O.V."/>
            <person name="Blanton J.M."/>
            <person name="Tanner A.C."/>
            <person name="Dewhirst F."/>
            <person name="Haas B."/>
            <person name="Nusbaum C."/>
            <person name="Birren B."/>
        </authorList>
    </citation>
    <scope>NUCLEOTIDE SEQUENCE [LARGE SCALE GENOMIC DNA]</scope>
    <source>
        <strain evidence="2 3">ATCC 29453</strain>
    </source>
</reference>
<evidence type="ECO:0000313" key="3">
    <source>
        <dbReference type="Proteomes" id="UP000017813"/>
    </source>
</evidence>
<evidence type="ECO:0000313" key="2">
    <source>
        <dbReference type="EMBL" id="EFG30990.1"/>
    </source>
</evidence>